<feature type="region of interest" description="Disordered" evidence="1">
    <location>
        <begin position="109"/>
        <end position="134"/>
    </location>
</feature>
<feature type="signal peptide" evidence="2">
    <location>
        <begin position="1"/>
        <end position="20"/>
    </location>
</feature>
<dbReference type="Proteomes" id="UP001432000">
    <property type="component" value="Chromosome"/>
</dbReference>
<evidence type="ECO:0000256" key="1">
    <source>
        <dbReference type="SAM" id="MobiDB-lite"/>
    </source>
</evidence>
<feature type="chain" id="PRO_5045899423" evidence="2">
    <location>
        <begin position="21"/>
        <end position="356"/>
    </location>
</feature>
<dbReference type="SUPFAM" id="SSF63829">
    <property type="entry name" value="Calcium-dependent phosphotriesterase"/>
    <property type="match status" value="1"/>
</dbReference>
<dbReference type="RefSeq" id="WP_338890694.1">
    <property type="nucleotide sequence ID" value="NZ_CP147846.1"/>
</dbReference>
<name>A0ABZ2PKN5_9NOCA</name>
<sequence length="356" mass="36827">MNRASLALSAIAATALLITACSSSEPTPTAESTGSSAAGSSAAQSAQAQVPSSADVYTLPGSDVFPEGITADDDTFYVTSTGDGAVFRGRLGTSELEVFLPGGADGRTGAAGIDVSDGDDDNDDNDDNDDGDVDDVNRLVIAGGATGKVWVYDSMSGALVGTFANGLGEDATFLNDVVIADNGDAFVTDSRSPALFRIPAEQVRDGAQDGPLEVFVDFTGSPFAYVEGFNANGIVEVDDDALVVAQSSTGNLYRIDARSKDITQVDLGGTTLTNADGLELDDDTLYVVRNRDGVIARVDLADDGRSGRVVDEITDASFAYPTTVAATEDRLLVVNSQFDKRGGEPVEPFTVSSIPE</sequence>
<protein>
    <submittedName>
        <fullName evidence="3">Superoxide dismutase</fullName>
    </submittedName>
</protein>
<keyword evidence="4" id="KW-1185">Reference proteome</keyword>
<dbReference type="InterPro" id="IPR053224">
    <property type="entry name" value="Sensory_adhesion_molecule"/>
</dbReference>
<keyword evidence="2" id="KW-0732">Signal</keyword>
<dbReference type="EMBL" id="CP147846">
    <property type="protein sequence ID" value="WXG69735.1"/>
    <property type="molecule type" value="Genomic_DNA"/>
</dbReference>
<dbReference type="PANTHER" id="PTHR31460">
    <property type="match status" value="1"/>
</dbReference>
<dbReference type="Gene3D" id="2.120.10.30">
    <property type="entry name" value="TolB, C-terminal domain"/>
    <property type="match status" value="1"/>
</dbReference>
<reference evidence="3 4" key="1">
    <citation type="submission" date="2024-03" db="EMBL/GenBank/DDBJ databases">
        <title>Natural products discovery in diverse microorganisms through a two-stage MS feature dereplication strategy.</title>
        <authorList>
            <person name="Zhang R."/>
        </authorList>
    </citation>
    <scope>NUCLEOTIDE SEQUENCE [LARGE SCALE GENOMIC DNA]</scope>
    <source>
        <strain evidence="3 4">18930</strain>
    </source>
</reference>
<evidence type="ECO:0000313" key="4">
    <source>
        <dbReference type="Proteomes" id="UP001432000"/>
    </source>
</evidence>
<dbReference type="PANTHER" id="PTHR31460:SF3">
    <property type="entry name" value="MESOCENTIN"/>
    <property type="match status" value="1"/>
</dbReference>
<evidence type="ECO:0000313" key="3">
    <source>
        <dbReference type="EMBL" id="WXG69735.1"/>
    </source>
</evidence>
<dbReference type="InterPro" id="IPR011042">
    <property type="entry name" value="6-blade_b-propeller_TolB-like"/>
</dbReference>
<feature type="region of interest" description="Disordered" evidence="1">
    <location>
        <begin position="24"/>
        <end position="53"/>
    </location>
</feature>
<feature type="compositionally biased region" description="Acidic residues" evidence="1">
    <location>
        <begin position="116"/>
        <end position="134"/>
    </location>
</feature>
<gene>
    <name evidence="3" type="ORF">WDS16_04050</name>
</gene>
<organism evidence="3 4">
    <name type="scientific">Rhodococcus sovatensis</name>
    <dbReference type="NCBI Taxonomy" id="1805840"/>
    <lineage>
        <taxon>Bacteria</taxon>
        <taxon>Bacillati</taxon>
        <taxon>Actinomycetota</taxon>
        <taxon>Actinomycetes</taxon>
        <taxon>Mycobacteriales</taxon>
        <taxon>Nocardiaceae</taxon>
        <taxon>Rhodococcus</taxon>
    </lineage>
</organism>
<evidence type="ECO:0000256" key="2">
    <source>
        <dbReference type="SAM" id="SignalP"/>
    </source>
</evidence>
<dbReference type="PROSITE" id="PS51257">
    <property type="entry name" value="PROKAR_LIPOPROTEIN"/>
    <property type="match status" value="1"/>
</dbReference>
<accession>A0ABZ2PKN5</accession>
<proteinExistence type="predicted"/>